<dbReference type="Proteomes" id="UP000838763">
    <property type="component" value="Unassembled WGS sequence"/>
</dbReference>
<dbReference type="GO" id="GO:0046872">
    <property type="term" value="F:metal ion binding"/>
    <property type="evidence" value="ECO:0007669"/>
    <property type="project" value="UniProtKB-KW"/>
</dbReference>
<evidence type="ECO:0000313" key="5">
    <source>
        <dbReference type="EMBL" id="CAI4212146.1"/>
    </source>
</evidence>
<evidence type="ECO:0000256" key="1">
    <source>
        <dbReference type="ARBA" id="ARBA00022723"/>
    </source>
</evidence>
<dbReference type="EMBL" id="CALLCH030000003">
    <property type="protein sequence ID" value="CAI4212146.1"/>
    <property type="molecule type" value="Genomic_DNA"/>
</dbReference>
<organism evidence="5 6">
    <name type="scientific">Parascedosporium putredinis</name>
    <dbReference type="NCBI Taxonomy" id="1442378"/>
    <lineage>
        <taxon>Eukaryota</taxon>
        <taxon>Fungi</taxon>
        <taxon>Dikarya</taxon>
        <taxon>Ascomycota</taxon>
        <taxon>Pezizomycotina</taxon>
        <taxon>Sordariomycetes</taxon>
        <taxon>Hypocreomycetidae</taxon>
        <taxon>Microascales</taxon>
        <taxon>Microascaceae</taxon>
        <taxon>Parascedosporium</taxon>
    </lineage>
</organism>
<feature type="domain" description="Alcohol dehydrogenase-like N-terminal" evidence="4">
    <location>
        <begin position="19"/>
        <end position="104"/>
    </location>
</feature>
<evidence type="ECO:0000259" key="4">
    <source>
        <dbReference type="Pfam" id="PF08240"/>
    </source>
</evidence>
<proteinExistence type="predicted"/>
<dbReference type="SUPFAM" id="SSF50129">
    <property type="entry name" value="GroES-like"/>
    <property type="match status" value="1"/>
</dbReference>
<gene>
    <name evidence="5" type="ORF">PPNO1_LOCUS1914</name>
</gene>
<evidence type="ECO:0000313" key="6">
    <source>
        <dbReference type="Proteomes" id="UP000838763"/>
    </source>
</evidence>
<dbReference type="InterPro" id="IPR013154">
    <property type="entry name" value="ADH-like_N"/>
</dbReference>
<accession>A0A9P1GXI1</accession>
<evidence type="ECO:0000256" key="2">
    <source>
        <dbReference type="ARBA" id="ARBA00022833"/>
    </source>
</evidence>
<comment type="caution">
    <text evidence="5">The sequence shown here is derived from an EMBL/GenBank/DDBJ whole genome shotgun (WGS) entry which is preliminary data.</text>
</comment>
<dbReference type="PANTHER" id="PTHR42683">
    <property type="entry name" value="ALDEHYDE REDUCTASE"/>
    <property type="match status" value="1"/>
</dbReference>
<keyword evidence="6" id="KW-1185">Reference proteome</keyword>
<dbReference type="AlphaFoldDB" id="A0A9P1GXI1"/>
<dbReference type="InterPro" id="IPR047109">
    <property type="entry name" value="CAD-like"/>
</dbReference>
<dbReference type="OrthoDB" id="4606427at2759"/>
<protein>
    <recommendedName>
        <fullName evidence="4">Alcohol dehydrogenase-like N-terminal domain-containing protein</fullName>
    </recommendedName>
</protein>
<keyword evidence="2" id="KW-0862">Zinc</keyword>
<sequence length="121" mass="13422">MYPDTFEGFAVHSADKWNQPKRFEAKIIGEAVRVGPKVTTVKVGDRVGVGAQIYACLDCAICKEGNETYCKHQLDTYGATYPDGTLSQGGYSSHIRAHEHFTFQFQMASTQNSRRPCSVLV</sequence>
<name>A0A9P1GXI1_9PEZI</name>
<dbReference type="GO" id="GO:0016616">
    <property type="term" value="F:oxidoreductase activity, acting on the CH-OH group of donors, NAD or NADP as acceptor"/>
    <property type="evidence" value="ECO:0007669"/>
    <property type="project" value="InterPro"/>
</dbReference>
<keyword evidence="3" id="KW-0560">Oxidoreductase</keyword>
<dbReference type="InterPro" id="IPR011032">
    <property type="entry name" value="GroES-like_sf"/>
</dbReference>
<dbReference type="Gene3D" id="3.90.180.10">
    <property type="entry name" value="Medium-chain alcohol dehydrogenases, catalytic domain"/>
    <property type="match status" value="1"/>
</dbReference>
<dbReference type="Pfam" id="PF08240">
    <property type="entry name" value="ADH_N"/>
    <property type="match status" value="1"/>
</dbReference>
<keyword evidence="1" id="KW-0479">Metal-binding</keyword>
<evidence type="ECO:0000256" key="3">
    <source>
        <dbReference type="ARBA" id="ARBA00023002"/>
    </source>
</evidence>
<reference evidence="5" key="1">
    <citation type="submission" date="2022-11" db="EMBL/GenBank/DDBJ databases">
        <authorList>
            <person name="Scott C."/>
            <person name="Bruce N."/>
        </authorList>
    </citation>
    <scope>NUCLEOTIDE SEQUENCE</scope>
</reference>